<proteinExistence type="predicted"/>
<dbReference type="SUPFAM" id="SSF48452">
    <property type="entry name" value="TPR-like"/>
    <property type="match status" value="1"/>
</dbReference>
<dbReference type="EMBL" id="RQHW01000042">
    <property type="protein sequence ID" value="TGN19088.1"/>
    <property type="molecule type" value="Genomic_DNA"/>
</dbReference>
<dbReference type="OrthoDB" id="339543at2"/>
<organism evidence="2 3">
    <name type="scientific">Leptospira idonii</name>
    <dbReference type="NCBI Taxonomy" id="1193500"/>
    <lineage>
        <taxon>Bacteria</taxon>
        <taxon>Pseudomonadati</taxon>
        <taxon>Spirochaetota</taxon>
        <taxon>Spirochaetia</taxon>
        <taxon>Leptospirales</taxon>
        <taxon>Leptospiraceae</taxon>
        <taxon>Leptospira</taxon>
    </lineage>
</organism>
<dbReference type="AlphaFoldDB" id="A0A4R9M2R7"/>
<dbReference type="InterPro" id="IPR011990">
    <property type="entry name" value="TPR-like_helical_dom_sf"/>
</dbReference>
<evidence type="ECO:0000313" key="3">
    <source>
        <dbReference type="Proteomes" id="UP000298058"/>
    </source>
</evidence>
<keyword evidence="1" id="KW-0175">Coiled coil</keyword>
<evidence type="ECO:0000313" key="2">
    <source>
        <dbReference type="EMBL" id="TGN19088.1"/>
    </source>
</evidence>
<reference evidence="2" key="1">
    <citation type="journal article" date="2019" name="PLoS Negl. Trop. Dis.">
        <title>Revisiting the worldwide diversity of Leptospira species in the environment.</title>
        <authorList>
            <person name="Vincent A.T."/>
            <person name="Schiettekatte O."/>
            <person name="Bourhy P."/>
            <person name="Veyrier F.J."/>
            <person name="Picardeau M."/>
        </authorList>
    </citation>
    <scope>NUCLEOTIDE SEQUENCE [LARGE SCALE GENOMIC DNA]</scope>
    <source>
        <strain evidence="2">201300427</strain>
    </source>
</reference>
<gene>
    <name evidence="2" type="ORF">EHS15_11390</name>
</gene>
<accession>A0A4R9M2R7</accession>
<sequence>MVPPTKTLSLLFLSLLFFSHCDFWNSLTESKWKKRFKEQPASESDLVNWKEKLSLEEAEIEELDKKIRKMVQKSNQAGALSWKIARGYMRAGSFDVGSKYYEEALGEQVNQAGYELHQFESALPYFEKAIQIGKLDKQLLYEAAVAFANASKDMGWEENRRKRAVQLLKQLSRLDGKDTRFPFQLALIYFDSSLKGETWAGKMNSGYEDVETAFTLLDMILQKEPYNIPARFAKANFLYQVGKTSQASSEYFKIKSYLEEMKANGVIRENLEENSSYKNVLKNLEKLKDQNSNP</sequence>
<evidence type="ECO:0008006" key="4">
    <source>
        <dbReference type="Google" id="ProtNLM"/>
    </source>
</evidence>
<comment type="caution">
    <text evidence="2">The sequence shown here is derived from an EMBL/GenBank/DDBJ whole genome shotgun (WGS) entry which is preliminary data.</text>
</comment>
<feature type="coiled-coil region" evidence="1">
    <location>
        <begin position="46"/>
        <end position="73"/>
    </location>
</feature>
<name>A0A4R9M2R7_9LEPT</name>
<evidence type="ECO:0000256" key="1">
    <source>
        <dbReference type="SAM" id="Coils"/>
    </source>
</evidence>
<keyword evidence="3" id="KW-1185">Reference proteome</keyword>
<dbReference type="Gene3D" id="1.25.40.10">
    <property type="entry name" value="Tetratricopeptide repeat domain"/>
    <property type="match status" value="1"/>
</dbReference>
<protein>
    <recommendedName>
        <fullName evidence="4">Tetratricopeptide repeat protein</fullName>
    </recommendedName>
</protein>
<dbReference type="Proteomes" id="UP000298058">
    <property type="component" value="Unassembled WGS sequence"/>
</dbReference>